<dbReference type="OrthoDB" id="8678477at2"/>
<dbReference type="InterPro" id="IPR042100">
    <property type="entry name" value="Bug_dom1"/>
</dbReference>
<dbReference type="SUPFAM" id="SSF53850">
    <property type="entry name" value="Periplasmic binding protein-like II"/>
    <property type="match status" value="1"/>
</dbReference>
<evidence type="ECO:0000256" key="1">
    <source>
        <dbReference type="ARBA" id="ARBA00006987"/>
    </source>
</evidence>
<dbReference type="Proteomes" id="UP000252884">
    <property type="component" value="Unassembled WGS sequence"/>
</dbReference>
<dbReference type="PIRSF" id="PIRSF017082">
    <property type="entry name" value="YflP"/>
    <property type="match status" value="1"/>
</dbReference>
<reference evidence="3 4" key="1">
    <citation type="submission" date="2018-07" db="EMBL/GenBank/DDBJ databases">
        <title>Genomic Encyclopedia of Type Strains, Phase IV (KMG-IV): sequencing the most valuable type-strain genomes for metagenomic binning, comparative biology and taxonomic classification.</title>
        <authorList>
            <person name="Goeker M."/>
        </authorList>
    </citation>
    <scope>NUCLEOTIDE SEQUENCE [LARGE SCALE GENOMIC DNA]</scope>
    <source>
        <strain evidence="3 4">DSM 21634</strain>
    </source>
</reference>
<sequence>MRRRHFIAGSMAVLSAPWAQATTELPKGIVKIYVGWAPGGGTDVFARIVGQKLSELWGRSVIIENKPGATGALAAGFFAQTRFTDGLNLLMAHVNTHAIGPHIFKAISYDPLKDFAPIAMVGATPHILVTSANRQGATTVREVVEECRKSPGKISFGSSGTGSVQHLCAAMFNTAAGVQSIHVPYKGSGPLQTDLIGGQIDYSFDTMTAATAQIKAKKTAAIVQTRVKRAKGFPELATMDEQGFKGFDVSSWYGVVGPKEMSRDLAAQINADINKVLAMPDVVARFDGFGVEDGGGSVDKFAGFMASEFKKWGDVVRTAKITEEG</sequence>
<keyword evidence="4" id="KW-1185">Reference proteome</keyword>
<dbReference type="Pfam" id="PF03401">
    <property type="entry name" value="TctC"/>
    <property type="match status" value="1"/>
</dbReference>
<protein>
    <submittedName>
        <fullName evidence="3">Tripartite-type tricarboxylate transporter receptor subunit TctC</fullName>
    </submittedName>
</protein>
<dbReference type="InterPro" id="IPR005064">
    <property type="entry name" value="BUG"/>
</dbReference>
<gene>
    <name evidence="3" type="ORF">DES41_103394</name>
</gene>
<accession>A0A368Y1W2</accession>
<evidence type="ECO:0000313" key="3">
    <source>
        <dbReference type="EMBL" id="RCW72787.1"/>
    </source>
</evidence>
<feature type="chain" id="PRO_5016654046" evidence="2">
    <location>
        <begin position="22"/>
        <end position="325"/>
    </location>
</feature>
<keyword evidence="2" id="KW-0732">Signal</keyword>
<dbReference type="EMBL" id="QPJK01000003">
    <property type="protein sequence ID" value="RCW72787.1"/>
    <property type="molecule type" value="Genomic_DNA"/>
</dbReference>
<proteinExistence type="inferred from homology"/>
<keyword evidence="3" id="KW-0675">Receptor</keyword>
<dbReference type="PANTHER" id="PTHR42928:SF5">
    <property type="entry name" value="BLR1237 PROTEIN"/>
    <property type="match status" value="1"/>
</dbReference>
<evidence type="ECO:0000313" key="4">
    <source>
        <dbReference type="Proteomes" id="UP000252884"/>
    </source>
</evidence>
<organism evidence="3 4">
    <name type="scientific">Pseudorhodoferax soli</name>
    <dbReference type="NCBI Taxonomy" id="545864"/>
    <lineage>
        <taxon>Bacteria</taxon>
        <taxon>Pseudomonadati</taxon>
        <taxon>Pseudomonadota</taxon>
        <taxon>Betaproteobacteria</taxon>
        <taxon>Burkholderiales</taxon>
        <taxon>Comamonadaceae</taxon>
    </lineage>
</organism>
<comment type="caution">
    <text evidence="3">The sequence shown here is derived from an EMBL/GenBank/DDBJ whole genome shotgun (WGS) entry which is preliminary data.</text>
</comment>
<feature type="signal peptide" evidence="2">
    <location>
        <begin position="1"/>
        <end position="21"/>
    </location>
</feature>
<evidence type="ECO:0000256" key="2">
    <source>
        <dbReference type="SAM" id="SignalP"/>
    </source>
</evidence>
<dbReference type="Gene3D" id="3.40.190.150">
    <property type="entry name" value="Bordetella uptake gene, domain 1"/>
    <property type="match status" value="1"/>
</dbReference>
<dbReference type="RefSeq" id="WP_114468184.1">
    <property type="nucleotide sequence ID" value="NZ_QPJK01000003.1"/>
</dbReference>
<dbReference type="AlphaFoldDB" id="A0A368Y1W2"/>
<dbReference type="Gene3D" id="3.40.190.10">
    <property type="entry name" value="Periplasmic binding protein-like II"/>
    <property type="match status" value="1"/>
</dbReference>
<dbReference type="PANTHER" id="PTHR42928">
    <property type="entry name" value="TRICARBOXYLATE-BINDING PROTEIN"/>
    <property type="match status" value="1"/>
</dbReference>
<comment type="similarity">
    <text evidence="1">Belongs to the UPF0065 (bug) family.</text>
</comment>
<name>A0A368Y1W2_9BURK</name>